<dbReference type="GO" id="GO:0016811">
    <property type="term" value="F:hydrolase activity, acting on carbon-nitrogen (but not peptide) bonds, in linear amides"/>
    <property type="evidence" value="ECO:0007669"/>
    <property type="project" value="TreeGrafter"/>
</dbReference>
<dbReference type="PANTHER" id="PTHR12993">
    <property type="entry name" value="N-ACETYLGLUCOSAMINYL-PHOSPHATIDYLINOSITOL DE-N-ACETYLASE-RELATED"/>
    <property type="match status" value="1"/>
</dbReference>
<accession>A0A7X5BY96</accession>
<protein>
    <submittedName>
        <fullName evidence="1">PIG-L family deacetylase</fullName>
    </submittedName>
</protein>
<dbReference type="AlphaFoldDB" id="A0A7X5BY96"/>
<keyword evidence="2" id="KW-1185">Reference proteome</keyword>
<evidence type="ECO:0000313" key="1">
    <source>
        <dbReference type="EMBL" id="NBC71313.1"/>
    </source>
</evidence>
<dbReference type="Pfam" id="PF02585">
    <property type="entry name" value="PIG-L"/>
    <property type="match status" value="1"/>
</dbReference>
<evidence type="ECO:0000313" key="2">
    <source>
        <dbReference type="Proteomes" id="UP000558113"/>
    </source>
</evidence>
<organism evidence="1 2">
    <name type="scientific">Paenibacillus sacheonensis</name>
    <dbReference type="NCBI Taxonomy" id="742054"/>
    <lineage>
        <taxon>Bacteria</taxon>
        <taxon>Bacillati</taxon>
        <taxon>Bacillota</taxon>
        <taxon>Bacilli</taxon>
        <taxon>Bacillales</taxon>
        <taxon>Paenibacillaceae</taxon>
        <taxon>Paenibacillus</taxon>
    </lineage>
</organism>
<dbReference type="PANTHER" id="PTHR12993:SF11">
    <property type="entry name" value="N-ACETYLGLUCOSAMINYL-PHOSPHATIDYLINOSITOL DE-N-ACETYLASE"/>
    <property type="match status" value="1"/>
</dbReference>
<proteinExistence type="predicted"/>
<dbReference type="Gene3D" id="3.40.50.10320">
    <property type="entry name" value="LmbE-like"/>
    <property type="match status" value="1"/>
</dbReference>
<dbReference type="Proteomes" id="UP000558113">
    <property type="component" value="Unassembled WGS sequence"/>
</dbReference>
<dbReference type="OrthoDB" id="9790023at2"/>
<dbReference type="InterPro" id="IPR003737">
    <property type="entry name" value="GlcNAc_PI_deacetylase-related"/>
</dbReference>
<dbReference type="SUPFAM" id="SSF102588">
    <property type="entry name" value="LmbE-like"/>
    <property type="match status" value="1"/>
</dbReference>
<dbReference type="InterPro" id="IPR024078">
    <property type="entry name" value="LmbE-like_dom_sf"/>
</dbReference>
<gene>
    <name evidence="1" type="ORF">GT003_20145</name>
</gene>
<comment type="caution">
    <text evidence="1">The sequence shown here is derived from an EMBL/GenBank/DDBJ whole genome shotgun (WGS) entry which is preliminary data.</text>
</comment>
<sequence length="251" mass="27860">MRILAIGAHPDDIELQCAGTLALYKKQGHDVFMAVATNGDMGNFDVPPAELALVREAEFKEACFVIGAAPIWMGYPDEKLENTLANRMAFVDMIRSVDPDLVMTHGPNDYHPDHRYTHQLVWDALPLAGVGSLKTAHPATSRQVTLYFMDNVGGIGFQPTEFVDITETIDAKKAALAKHASQLRIFRQLMDVDLLDVVETMGKFRGYQAGSRYAEGFTKVEAWYRGLSRRLLPESAGTSTFDYKMERGGAQ</sequence>
<reference evidence="1 2" key="1">
    <citation type="submission" date="2020-01" db="EMBL/GenBank/DDBJ databases">
        <title>Paenibacillus soybeanensis sp. nov. isolated from the nodules of soybean (Glycine max(L.) Merr).</title>
        <authorList>
            <person name="Wang H."/>
        </authorList>
    </citation>
    <scope>NUCLEOTIDE SEQUENCE [LARGE SCALE GENOMIC DNA]</scope>
    <source>
        <strain evidence="1 2">DSM 23054</strain>
    </source>
</reference>
<dbReference type="RefSeq" id="WP_161701162.1">
    <property type="nucleotide sequence ID" value="NZ_JAAAMU010000011.1"/>
</dbReference>
<name>A0A7X5BY96_9BACL</name>
<dbReference type="EMBL" id="JAAAMU010000011">
    <property type="protein sequence ID" value="NBC71313.1"/>
    <property type="molecule type" value="Genomic_DNA"/>
</dbReference>